<reference evidence="11 12" key="1">
    <citation type="submission" date="2013-08" db="EMBL/GenBank/DDBJ databases">
        <authorList>
            <person name="Durkin A.S."/>
            <person name="Haft D.R."/>
            <person name="McCorrison J."/>
            <person name="Torralba M."/>
            <person name="Gillis M."/>
            <person name="Haft D.H."/>
            <person name="Methe B."/>
            <person name="Sutton G."/>
            <person name="Nelson K.E."/>
        </authorList>
    </citation>
    <scope>NUCLEOTIDE SEQUENCE [LARGE SCALE GENOMIC DNA]</scope>
    <source>
        <strain evidence="11 12">F0195</strain>
    </source>
</reference>
<feature type="transmembrane region" description="Helical" evidence="9">
    <location>
        <begin position="310"/>
        <end position="329"/>
    </location>
</feature>
<dbReference type="PIRSF" id="PIRSF006351">
    <property type="entry name" value="PTS_EIIC-Cellobiose"/>
    <property type="match status" value="1"/>
</dbReference>
<keyword evidence="7 8" id="KW-0472">Membrane</keyword>
<keyword evidence="4 8" id="KW-0762">Sugar transport</keyword>
<proteinExistence type="predicted"/>
<feature type="transmembrane region" description="Helical" evidence="9">
    <location>
        <begin position="341"/>
        <end position="362"/>
    </location>
</feature>
<evidence type="ECO:0000256" key="8">
    <source>
        <dbReference type="PIRNR" id="PIRNR006351"/>
    </source>
</evidence>
<gene>
    <name evidence="11" type="ORF">HMPREF1316_2404</name>
</gene>
<dbReference type="PANTHER" id="PTHR33989:SF10">
    <property type="entry name" value="PERMEASE IIC COMPONENT"/>
    <property type="match status" value="1"/>
</dbReference>
<comment type="function">
    <text evidence="8">The phosphoenolpyruvate-dependent sugar phosphotransferase system (PTS), a major carbohydrate active -transport system, catalyzes the phosphorylation of incoming sugar substrates concomitant with their translocation across the cell membrane.</text>
</comment>
<evidence type="ECO:0000256" key="6">
    <source>
        <dbReference type="ARBA" id="ARBA00022989"/>
    </source>
</evidence>
<feature type="transmembrane region" description="Helical" evidence="9">
    <location>
        <begin position="238"/>
        <end position="257"/>
    </location>
</feature>
<feature type="transmembrane region" description="Helical" evidence="9">
    <location>
        <begin position="43"/>
        <end position="64"/>
    </location>
</feature>
<dbReference type="OrthoDB" id="3169536at2"/>
<evidence type="ECO:0000313" key="12">
    <source>
        <dbReference type="Proteomes" id="UP000016638"/>
    </source>
</evidence>
<feature type="transmembrane region" description="Helical" evidence="9">
    <location>
        <begin position="76"/>
        <end position="98"/>
    </location>
</feature>
<sequence length="489" mass="51973">MTEDGVQGERKSFLDGFAEFSARVGNQVHLRSLRDAFATVMPIYILAGIAVLINNVAFPLFLAGDALATAQYWGNAITQGTLGVATVVLAGIIGYCLAKNKRFENAIACVVIGIAALCIMMPQTVSGAAASIQDFTELTYKSVTDAKADPYTVSREDVEKGLAIPEGYEVSSVGSSSVSNVFTKTYTGTNGLFGAIVIGLMATTVLIKFSQNERLRVSLGEGIPPAVADSFNTMIPMLITLAIFGLAAALLHGLWATDLMTLVNTCVAAPLKGFVNAGPWFIILVYTLANLLFCLGIHQSTISGVLAEPILTIIITENMALFAAGEAIPPDHYMNMQIVNTFALIGGSGCTLMLLADTFLFSRSKASKDIAKLAVLPGIFNINEPVIYGYPVVYNLPLMIPFVLVPDLFIGLTYLLTTLGVLAPCVVMVPWTTPVFISGFLAVGGGVAGVAAVIWQVIEFVLGMLIYLPFMRVSERAQARQAELANAEA</sequence>
<feature type="transmembrane region" description="Helical" evidence="9">
    <location>
        <begin position="105"/>
        <end position="125"/>
    </location>
</feature>
<feature type="transmembrane region" description="Helical" evidence="9">
    <location>
        <begin position="435"/>
        <end position="468"/>
    </location>
</feature>
<organism evidence="11 12">
    <name type="scientific">Olsenella profusa F0195</name>
    <dbReference type="NCBI Taxonomy" id="1125712"/>
    <lineage>
        <taxon>Bacteria</taxon>
        <taxon>Bacillati</taxon>
        <taxon>Actinomycetota</taxon>
        <taxon>Coriobacteriia</taxon>
        <taxon>Coriobacteriales</taxon>
        <taxon>Atopobiaceae</taxon>
        <taxon>Olsenella</taxon>
    </lineage>
</organism>
<comment type="subcellular location">
    <subcellularLocation>
        <location evidence="1">Cell membrane</location>
        <topology evidence="1">Multi-pass membrane protein</topology>
    </subcellularLocation>
</comment>
<dbReference type="GO" id="GO:0008982">
    <property type="term" value="F:protein-N(PI)-phosphohistidine-sugar phosphotransferase activity"/>
    <property type="evidence" value="ECO:0007669"/>
    <property type="project" value="UniProtKB-UniRule"/>
</dbReference>
<protein>
    <recommendedName>
        <fullName evidence="8">Permease IIC component</fullName>
    </recommendedName>
</protein>
<keyword evidence="3 8" id="KW-1003">Cell membrane</keyword>
<evidence type="ECO:0000256" key="4">
    <source>
        <dbReference type="ARBA" id="ARBA00022597"/>
    </source>
</evidence>
<keyword evidence="2 8" id="KW-0813">Transport</keyword>
<feature type="transmembrane region" description="Helical" evidence="9">
    <location>
        <begin position="277"/>
        <end position="298"/>
    </location>
</feature>
<dbReference type="STRING" id="1125712.HMPREF1316_2404"/>
<dbReference type="Pfam" id="PF02378">
    <property type="entry name" value="PTS_EIIC"/>
    <property type="match status" value="1"/>
</dbReference>
<dbReference type="InterPro" id="IPR003352">
    <property type="entry name" value="PTS_EIIC"/>
</dbReference>
<dbReference type="PATRIC" id="fig|1125712.3.peg.209"/>
<dbReference type="Proteomes" id="UP000016638">
    <property type="component" value="Unassembled WGS sequence"/>
</dbReference>
<evidence type="ECO:0000256" key="7">
    <source>
        <dbReference type="ARBA" id="ARBA00023136"/>
    </source>
</evidence>
<dbReference type="RefSeq" id="WP_021725039.1">
    <property type="nucleotide sequence ID" value="NZ_AWEZ01000007.1"/>
</dbReference>
<feature type="transmembrane region" description="Helical" evidence="9">
    <location>
        <begin position="191"/>
        <end position="209"/>
    </location>
</feature>
<evidence type="ECO:0000256" key="2">
    <source>
        <dbReference type="ARBA" id="ARBA00022448"/>
    </source>
</evidence>
<evidence type="ECO:0000256" key="9">
    <source>
        <dbReference type="SAM" id="Phobius"/>
    </source>
</evidence>
<name>U2TW55_9ACTN</name>
<evidence type="ECO:0000256" key="3">
    <source>
        <dbReference type="ARBA" id="ARBA00022475"/>
    </source>
</evidence>
<dbReference type="PANTHER" id="PTHR33989">
    <property type="match status" value="1"/>
</dbReference>
<dbReference type="InterPro" id="IPR004501">
    <property type="entry name" value="PTS_EIIC_3"/>
</dbReference>
<dbReference type="InterPro" id="IPR051088">
    <property type="entry name" value="PTS_Sugar-EIIC/EIIB"/>
</dbReference>
<dbReference type="InterPro" id="IPR004796">
    <property type="entry name" value="PTS_IIC_cello"/>
</dbReference>
<comment type="caution">
    <text evidence="11">The sequence shown here is derived from an EMBL/GenBank/DDBJ whole genome shotgun (WGS) entry which is preliminary data.</text>
</comment>
<feature type="transmembrane region" description="Helical" evidence="9">
    <location>
        <begin position="408"/>
        <end position="429"/>
    </location>
</feature>
<evidence type="ECO:0000259" key="10">
    <source>
        <dbReference type="PROSITE" id="PS51105"/>
    </source>
</evidence>
<dbReference type="GO" id="GO:0005886">
    <property type="term" value="C:plasma membrane"/>
    <property type="evidence" value="ECO:0007669"/>
    <property type="project" value="UniProtKB-SubCell"/>
</dbReference>
<evidence type="ECO:0000256" key="1">
    <source>
        <dbReference type="ARBA" id="ARBA00004651"/>
    </source>
</evidence>
<evidence type="ECO:0000313" key="11">
    <source>
        <dbReference type="EMBL" id="ERL10560.1"/>
    </source>
</evidence>
<keyword evidence="5 9" id="KW-0812">Transmembrane</keyword>
<dbReference type="PROSITE" id="PS51105">
    <property type="entry name" value="PTS_EIIC_TYPE_3"/>
    <property type="match status" value="1"/>
</dbReference>
<dbReference type="GO" id="GO:0009401">
    <property type="term" value="P:phosphoenolpyruvate-dependent sugar phosphotransferase system"/>
    <property type="evidence" value="ECO:0007669"/>
    <property type="project" value="InterPro"/>
</dbReference>
<dbReference type="AlphaFoldDB" id="U2TW55"/>
<accession>U2TW55</accession>
<evidence type="ECO:0000256" key="5">
    <source>
        <dbReference type="ARBA" id="ARBA00022692"/>
    </source>
</evidence>
<dbReference type="GO" id="GO:1901264">
    <property type="term" value="P:carbohydrate derivative transport"/>
    <property type="evidence" value="ECO:0007669"/>
    <property type="project" value="TreeGrafter"/>
</dbReference>
<feature type="domain" description="PTS EIIC type-3" evidence="10">
    <location>
        <begin position="13"/>
        <end position="470"/>
    </location>
</feature>
<keyword evidence="6 9" id="KW-1133">Transmembrane helix</keyword>
<dbReference type="EMBL" id="AWEZ01000007">
    <property type="protein sequence ID" value="ERL10560.1"/>
    <property type="molecule type" value="Genomic_DNA"/>
</dbReference>
<keyword evidence="12" id="KW-1185">Reference proteome</keyword>
<dbReference type="eggNOG" id="COG1455">
    <property type="taxonomic scope" value="Bacteria"/>
</dbReference>